<gene>
    <name evidence="1" type="ORF">F9L07_27040</name>
</gene>
<name>A0A7J5DQV9_NOCSI</name>
<proteinExistence type="predicted"/>
<comment type="caution">
    <text evidence="1">The sequence shown here is derived from an EMBL/GenBank/DDBJ whole genome shotgun (WGS) entry which is preliminary data.</text>
</comment>
<reference evidence="1 2" key="1">
    <citation type="submission" date="2019-09" db="EMBL/GenBank/DDBJ databases">
        <title>Pimelobacter sp. isolated from Paulinella.</title>
        <authorList>
            <person name="Jeong S.E."/>
        </authorList>
    </citation>
    <scope>NUCLEOTIDE SEQUENCE [LARGE SCALE GENOMIC DNA]</scope>
    <source>
        <strain evidence="1 2">Pch-N</strain>
    </source>
</reference>
<accession>A0A7J5DQV9</accession>
<organism evidence="1 2">
    <name type="scientific">Nocardioides simplex</name>
    <name type="common">Arthrobacter simplex</name>
    <dbReference type="NCBI Taxonomy" id="2045"/>
    <lineage>
        <taxon>Bacteria</taxon>
        <taxon>Bacillati</taxon>
        <taxon>Actinomycetota</taxon>
        <taxon>Actinomycetes</taxon>
        <taxon>Propionibacteriales</taxon>
        <taxon>Nocardioidaceae</taxon>
        <taxon>Pimelobacter</taxon>
    </lineage>
</organism>
<dbReference type="EMBL" id="WBVM01000006">
    <property type="protein sequence ID" value="KAB2807153.1"/>
    <property type="molecule type" value="Genomic_DNA"/>
</dbReference>
<protein>
    <recommendedName>
        <fullName evidence="3">Transcriptional regulator</fullName>
    </recommendedName>
</protein>
<sequence length="82" mass="8693">MHRARWGSATPTEQAFLAAMAATGLDNVTRVAIATGMGRDSRSISAPRERLIDKGVIEPVGHGLVRFTLPGFGAFVRGLDDA</sequence>
<dbReference type="AlphaFoldDB" id="A0A7J5DQV9"/>
<evidence type="ECO:0008006" key="3">
    <source>
        <dbReference type="Google" id="ProtNLM"/>
    </source>
</evidence>
<dbReference type="RefSeq" id="WP_151583020.1">
    <property type="nucleotide sequence ID" value="NZ_WBVM01000006.1"/>
</dbReference>
<dbReference type="Proteomes" id="UP000449906">
    <property type="component" value="Unassembled WGS sequence"/>
</dbReference>
<evidence type="ECO:0000313" key="1">
    <source>
        <dbReference type="EMBL" id="KAB2807153.1"/>
    </source>
</evidence>
<evidence type="ECO:0000313" key="2">
    <source>
        <dbReference type="Proteomes" id="UP000449906"/>
    </source>
</evidence>